<dbReference type="InterPro" id="IPR050327">
    <property type="entry name" value="Proton-linked_MCT"/>
</dbReference>
<feature type="transmembrane region" description="Helical" evidence="4">
    <location>
        <begin position="224"/>
        <end position="243"/>
    </location>
</feature>
<dbReference type="Pfam" id="PF07690">
    <property type="entry name" value="MFS_1"/>
    <property type="match status" value="1"/>
</dbReference>
<reference evidence="6 7" key="1">
    <citation type="journal article" date="2019" name="Int. J. Syst. Evol. Microbiol.">
        <title>The Global Catalogue of Microorganisms (GCM) 10K type strain sequencing project: providing services to taxonomists for standard genome sequencing and annotation.</title>
        <authorList>
            <consortium name="The Broad Institute Genomics Platform"/>
            <consortium name="The Broad Institute Genome Sequencing Center for Infectious Disease"/>
            <person name="Wu L."/>
            <person name="Ma J."/>
        </authorList>
    </citation>
    <scope>NUCLEOTIDE SEQUENCE [LARGE SCALE GENOMIC DNA]</scope>
    <source>
        <strain evidence="6 7">JCM 15503</strain>
    </source>
</reference>
<dbReference type="InterPro" id="IPR011701">
    <property type="entry name" value="MFS"/>
</dbReference>
<feature type="transmembrane region" description="Helical" evidence="4">
    <location>
        <begin position="255"/>
        <end position="275"/>
    </location>
</feature>
<feature type="transmembrane region" description="Helical" evidence="4">
    <location>
        <begin position="54"/>
        <end position="73"/>
    </location>
</feature>
<feature type="transmembrane region" description="Helical" evidence="4">
    <location>
        <begin position="313"/>
        <end position="334"/>
    </location>
</feature>
<keyword evidence="7" id="KW-1185">Reference proteome</keyword>
<evidence type="ECO:0000256" key="3">
    <source>
        <dbReference type="ARBA" id="ARBA00023136"/>
    </source>
</evidence>
<name>A0ABN1KDJ4_9BURK</name>
<feature type="transmembrane region" description="Helical" evidence="4">
    <location>
        <begin position="287"/>
        <end position="307"/>
    </location>
</feature>
<feature type="domain" description="Major facilitator superfamily (MFS) profile" evidence="5">
    <location>
        <begin position="16"/>
        <end position="401"/>
    </location>
</feature>
<evidence type="ECO:0000313" key="7">
    <source>
        <dbReference type="Proteomes" id="UP001500279"/>
    </source>
</evidence>
<dbReference type="PANTHER" id="PTHR11360">
    <property type="entry name" value="MONOCARBOXYLATE TRANSPORTER"/>
    <property type="match status" value="1"/>
</dbReference>
<evidence type="ECO:0000256" key="2">
    <source>
        <dbReference type="ARBA" id="ARBA00022989"/>
    </source>
</evidence>
<evidence type="ECO:0000256" key="4">
    <source>
        <dbReference type="SAM" id="Phobius"/>
    </source>
</evidence>
<feature type="transmembrane region" description="Helical" evidence="4">
    <location>
        <begin position="145"/>
        <end position="163"/>
    </location>
</feature>
<keyword evidence="3 4" id="KW-0472">Membrane</keyword>
<dbReference type="Gene3D" id="1.20.1250.20">
    <property type="entry name" value="MFS general substrate transporter like domains"/>
    <property type="match status" value="1"/>
</dbReference>
<comment type="caution">
    <text evidence="6">The sequence shown here is derived from an EMBL/GenBank/DDBJ whole genome shotgun (WGS) entry which is preliminary data.</text>
</comment>
<feature type="transmembrane region" description="Helical" evidence="4">
    <location>
        <begin position="85"/>
        <end position="109"/>
    </location>
</feature>
<dbReference type="PANTHER" id="PTHR11360:SF284">
    <property type="entry name" value="EG:103B4.3 PROTEIN-RELATED"/>
    <property type="match status" value="1"/>
</dbReference>
<protein>
    <submittedName>
        <fullName evidence="6">MFS transporter</fullName>
    </submittedName>
</protein>
<dbReference type="CDD" id="cd17355">
    <property type="entry name" value="MFS_YcxA_like"/>
    <property type="match status" value="1"/>
</dbReference>
<dbReference type="RefSeq" id="WP_141286232.1">
    <property type="nucleotide sequence ID" value="NZ_BAAAEW010000033.1"/>
</dbReference>
<evidence type="ECO:0000313" key="6">
    <source>
        <dbReference type="EMBL" id="GAA0762881.1"/>
    </source>
</evidence>
<feature type="transmembrane region" description="Helical" evidence="4">
    <location>
        <begin position="346"/>
        <end position="365"/>
    </location>
</feature>
<dbReference type="EMBL" id="BAAAEW010000033">
    <property type="protein sequence ID" value="GAA0762881.1"/>
    <property type="molecule type" value="Genomic_DNA"/>
</dbReference>
<dbReference type="InterPro" id="IPR020846">
    <property type="entry name" value="MFS_dom"/>
</dbReference>
<accession>A0ABN1KDJ4</accession>
<dbReference type="PROSITE" id="PS50850">
    <property type="entry name" value="MFS"/>
    <property type="match status" value="1"/>
</dbReference>
<keyword evidence="1 4" id="KW-0812">Transmembrane</keyword>
<feature type="transmembrane region" description="Helical" evidence="4">
    <location>
        <begin position="175"/>
        <end position="194"/>
    </location>
</feature>
<gene>
    <name evidence="6" type="ORF">GCM10009107_47790</name>
</gene>
<feature type="transmembrane region" description="Helical" evidence="4">
    <location>
        <begin position="377"/>
        <end position="396"/>
    </location>
</feature>
<proteinExistence type="predicted"/>
<evidence type="ECO:0000259" key="5">
    <source>
        <dbReference type="PROSITE" id="PS50850"/>
    </source>
</evidence>
<feature type="transmembrane region" description="Helical" evidence="4">
    <location>
        <begin position="115"/>
        <end position="133"/>
    </location>
</feature>
<evidence type="ECO:0000256" key="1">
    <source>
        <dbReference type="ARBA" id="ARBA00022692"/>
    </source>
</evidence>
<keyword evidence="2 4" id="KW-1133">Transmembrane helix</keyword>
<organism evidence="6 7">
    <name type="scientific">Ideonella azotifigens</name>
    <dbReference type="NCBI Taxonomy" id="513160"/>
    <lineage>
        <taxon>Bacteria</taxon>
        <taxon>Pseudomonadati</taxon>
        <taxon>Pseudomonadota</taxon>
        <taxon>Betaproteobacteria</taxon>
        <taxon>Burkholderiales</taxon>
        <taxon>Sphaerotilaceae</taxon>
        <taxon>Ideonella</taxon>
    </lineage>
</organism>
<dbReference type="InterPro" id="IPR036259">
    <property type="entry name" value="MFS_trans_sf"/>
</dbReference>
<feature type="transmembrane region" description="Helical" evidence="4">
    <location>
        <begin position="20"/>
        <end position="42"/>
    </location>
</feature>
<sequence length="412" mass="43800">MSAVPAAKPSSPTLSMTQVLVCGAAIVTLSMGIRHGFGLWLAPITMERGWTRETFAFALAIQNIAWGVAGPFAGMLADRFGAYRVLIVGAGLYALGLVLMALSTSGLAFTGSAGLLLGMAQSGTTYAVVYGVIGRNIAPEKRSWAMGVAAAAGSFGQFLMVPVESWLIGHWGWQNALFMLGCAALAIAPLAWGLKEPKAAAPTGHQQSIGAALREAMAYPSFRWLMAGYFVCGFQVVFIGVHMPSYLRDKGLDPQVATTALALIGLFNVFGTYTAGVLGQRLAKRHILAAIYFLRSITIVIFLLVPVSPMSVYVFASVIGFLWLSTVPPTNAVVAQIFGVQYMSMLGGLVFFSHQIGSFLGVWLGGRLYDQTGSYDVVWWLAVALGVMAALANLPVREGPILRVQRPQAVAP</sequence>
<dbReference type="Proteomes" id="UP001500279">
    <property type="component" value="Unassembled WGS sequence"/>
</dbReference>
<dbReference type="SUPFAM" id="SSF103473">
    <property type="entry name" value="MFS general substrate transporter"/>
    <property type="match status" value="1"/>
</dbReference>